<dbReference type="SUPFAM" id="SSF55961">
    <property type="entry name" value="Bet v1-like"/>
    <property type="match status" value="1"/>
</dbReference>
<dbReference type="InterPro" id="IPR023393">
    <property type="entry name" value="START-like_dom_sf"/>
</dbReference>
<dbReference type="RefSeq" id="WP_234660975.1">
    <property type="nucleotide sequence ID" value="NZ_AP027734.1"/>
</dbReference>
<evidence type="ECO:0008006" key="3">
    <source>
        <dbReference type="Google" id="ProtNLM"/>
    </source>
</evidence>
<evidence type="ECO:0000313" key="1">
    <source>
        <dbReference type="EMBL" id="BDZ54067.1"/>
    </source>
</evidence>
<name>A0ABN6Y9M4_9MICO</name>
<reference evidence="2" key="1">
    <citation type="journal article" date="2019" name="Int. J. Syst. Evol. Microbiol.">
        <title>The Global Catalogue of Microorganisms (GCM) 10K type strain sequencing project: providing services to taxonomists for standard genome sequencing and annotation.</title>
        <authorList>
            <consortium name="The Broad Institute Genomics Platform"/>
            <consortium name="The Broad Institute Genome Sequencing Center for Infectious Disease"/>
            <person name="Wu L."/>
            <person name="Ma J."/>
        </authorList>
    </citation>
    <scope>NUCLEOTIDE SEQUENCE [LARGE SCALE GENOMIC DNA]</scope>
    <source>
        <strain evidence="2">NBRC 109019</strain>
    </source>
</reference>
<protein>
    <recommendedName>
        <fullName evidence="3">Polyketide cyclase / dehydrase and lipid transport</fullName>
    </recommendedName>
</protein>
<accession>A0ABN6Y9M4</accession>
<sequence>MAGFEMDEVIAASPRRVFEVLSDPSRATEFLENVTESTKLTDGPITTGTRFHETRVVNGKEASAELVVGAYEPDTRVEIGTEAEGISVLYRYELAPEGDGTRVTWTCELQAEGFRKMMLPMVAGVMKKEDGDHLQQLKAYLEEQ</sequence>
<proteinExistence type="predicted"/>
<dbReference type="Gene3D" id="3.30.530.20">
    <property type="match status" value="1"/>
</dbReference>
<gene>
    <name evidence="1" type="ORF">GCM10025870_11400</name>
</gene>
<dbReference type="Proteomes" id="UP001321477">
    <property type="component" value="Chromosome"/>
</dbReference>
<dbReference type="EMBL" id="AP027734">
    <property type="protein sequence ID" value="BDZ54067.1"/>
    <property type="molecule type" value="Genomic_DNA"/>
</dbReference>
<organism evidence="1 2">
    <name type="scientific">Agromyces marinus</name>
    <dbReference type="NCBI Taxonomy" id="1389020"/>
    <lineage>
        <taxon>Bacteria</taxon>
        <taxon>Bacillati</taxon>
        <taxon>Actinomycetota</taxon>
        <taxon>Actinomycetes</taxon>
        <taxon>Micrococcales</taxon>
        <taxon>Microbacteriaceae</taxon>
        <taxon>Agromyces</taxon>
    </lineage>
</organism>
<dbReference type="InterPro" id="IPR019587">
    <property type="entry name" value="Polyketide_cyclase/dehydratase"/>
</dbReference>
<dbReference type="Pfam" id="PF10604">
    <property type="entry name" value="Polyketide_cyc2"/>
    <property type="match status" value="1"/>
</dbReference>
<evidence type="ECO:0000313" key="2">
    <source>
        <dbReference type="Proteomes" id="UP001321477"/>
    </source>
</evidence>
<keyword evidence="2" id="KW-1185">Reference proteome</keyword>